<feature type="transmembrane region" description="Helical" evidence="1">
    <location>
        <begin position="140"/>
        <end position="162"/>
    </location>
</feature>
<protein>
    <submittedName>
        <fullName evidence="2">DEKNAAC102691</fullName>
    </submittedName>
</protein>
<keyword evidence="1" id="KW-0812">Transmembrane</keyword>
<feature type="transmembrane region" description="Helical" evidence="1">
    <location>
        <begin position="12"/>
        <end position="30"/>
    </location>
</feature>
<feature type="transmembrane region" description="Helical" evidence="1">
    <location>
        <begin position="227"/>
        <end position="247"/>
    </location>
</feature>
<feature type="transmembrane region" description="Helical" evidence="1">
    <location>
        <begin position="81"/>
        <end position="102"/>
    </location>
</feature>
<dbReference type="STRING" id="13370.A0A448YL38"/>
<sequence length="268" mass="30166">MASNSSFDAAKSSVVISYALSVIGVFYYFLFGHFGSHYSTPFTASLIFVLIYWLVTLVLQFLFIIKIFFNSNVSSDNQANILALVGPHFSVNNVLNFFWCYYFAQEKFIIAEVILVVNLFNLLALYFTHKTVGIKNISDWMTVHFPATGLPLSWTLYAIFWNGACMFHSHYKHLLPRVLANIFIWEFLFTPLALLGLYQDWSVSLSTSFLMLGLGLRQVFSKTFALQWIFAFVISGIDFIASVLAIVGSSLTAVNSESASNEQAPLLA</sequence>
<dbReference type="PANTHER" id="PTHR37992">
    <property type="entry name" value="EXPRESSED PROTEIN"/>
    <property type="match status" value="1"/>
</dbReference>
<reference evidence="2 3" key="1">
    <citation type="submission" date="2018-12" db="EMBL/GenBank/DDBJ databases">
        <authorList>
            <person name="Tiukova I."/>
            <person name="Dainat J."/>
        </authorList>
    </citation>
    <scope>NUCLEOTIDE SEQUENCE [LARGE SCALE GENOMIC DNA]</scope>
</reference>
<keyword evidence="1" id="KW-0472">Membrane</keyword>
<keyword evidence="3" id="KW-1185">Reference proteome</keyword>
<evidence type="ECO:0000313" key="2">
    <source>
        <dbReference type="EMBL" id="VEU21654.1"/>
    </source>
</evidence>
<evidence type="ECO:0000313" key="3">
    <source>
        <dbReference type="Proteomes" id="UP000290900"/>
    </source>
</evidence>
<dbReference type="InterPro" id="IPR013920">
    <property type="entry name" value="DUF1774_fun"/>
</dbReference>
<dbReference type="PANTHER" id="PTHR37992:SF1">
    <property type="entry name" value="DUF1774-DOMAIN-CONTAINING PROTEIN"/>
    <property type="match status" value="1"/>
</dbReference>
<dbReference type="AlphaFoldDB" id="A0A448YL38"/>
<dbReference type="InParanoid" id="A0A448YL38"/>
<keyword evidence="1" id="KW-1133">Transmembrane helix</keyword>
<organism evidence="2 3">
    <name type="scientific">Brettanomyces naardenensis</name>
    <name type="common">Yeast</name>
    <dbReference type="NCBI Taxonomy" id="13370"/>
    <lineage>
        <taxon>Eukaryota</taxon>
        <taxon>Fungi</taxon>
        <taxon>Dikarya</taxon>
        <taxon>Ascomycota</taxon>
        <taxon>Saccharomycotina</taxon>
        <taxon>Pichiomycetes</taxon>
        <taxon>Pichiales</taxon>
        <taxon>Pichiaceae</taxon>
        <taxon>Brettanomyces</taxon>
    </lineage>
</organism>
<feature type="transmembrane region" description="Helical" evidence="1">
    <location>
        <begin position="174"/>
        <end position="195"/>
    </location>
</feature>
<dbReference type="EMBL" id="CAACVR010000012">
    <property type="protein sequence ID" value="VEU21654.1"/>
    <property type="molecule type" value="Genomic_DNA"/>
</dbReference>
<feature type="transmembrane region" description="Helical" evidence="1">
    <location>
        <begin position="109"/>
        <end position="128"/>
    </location>
</feature>
<gene>
    <name evidence="2" type="ORF">BRENAR_LOCUS2387</name>
</gene>
<accession>A0A448YL38</accession>
<name>A0A448YL38_BRENA</name>
<dbReference type="Pfam" id="PF08611">
    <property type="entry name" value="DUF1774"/>
    <property type="match status" value="1"/>
</dbReference>
<dbReference type="Proteomes" id="UP000290900">
    <property type="component" value="Unassembled WGS sequence"/>
</dbReference>
<proteinExistence type="predicted"/>
<feature type="transmembrane region" description="Helical" evidence="1">
    <location>
        <begin position="42"/>
        <end position="69"/>
    </location>
</feature>
<dbReference type="OrthoDB" id="3342455at2759"/>
<evidence type="ECO:0000256" key="1">
    <source>
        <dbReference type="SAM" id="Phobius"/>
    </source>
</evidence>